<dbReference type="NCBIfam" id="NF040637">
    <property type="entry name" value="CatA_like_2"/>
    <property type="match status" value="1"/>
</dbReference>
<reference evidence="1" key="1">
    <citation type="journal article" date="2021" name="PeerJ">
        <title>Extensive microbial diversity within the chicken gut microbiome revealed by metagenomics and culture.</title>
        <authorList>
            <person name="Gilroy R."/>
            <person name="Ravi A."/>
            <person name="Getino M."/>
            <person name="Pursley I."/>
            <person name="Horton D.L."/>
            <person name="Alikhan N.F."/>
            <person name="Baker D."/>
            <person name="Gharbi K."/>
            <person name="Hall N."/>
            <person name="Watson M."/>
            <person name="Adriaenssens E.M."/>
            <person name="Foster-Nyarko E."/>
            <person name="Jarju S."/>
            <person name="Secka A."/>
            <person name="Antonio M."/>
            <person name="Oren A."/>
            <person name="Chaudhuri R.R."/>
            <person name="La Ragione R."/>
            <person name="Hildebrand F."/>
            <person name="Pallen M.J."/>
        </authorList>
    </citation>
    <scope>NUCLEOTIDE SEQUENCE</scope>
    <source>
        <strain evidence="1">CHK179-28034</strain>
    </source>
</reference>
<dbReference type="Proteomes" id="UP000824049">
    <property type="component" value="Unassembled WGS sequence"/>
</dbReference>
<dbReference type="InterPro" id="IPR023213">
    <property type="entry name" value="CAT-like_dom_sf"/>
</dbReference>
<comment type="caution">
    <text evidence="1">The sequence shown here is derived from an EMBL/GenBank/DDBJ whole genome shotgun (WGS) entry which is preliminary data.</text>
</comment>
<sequence length="203" mass="23443">MREVNPMDTDRAVSWQLYIDAPMPMVTIFKTLNITNLMKRRAEGYKLNMLLCFCILQAAQNTKEFRLLPVGKKMMEYDRIGVNVIVKNQGGGINSCDLPFTQTLEEFNRSYLELTEQVRRTCADYEITDHMIIGTSSLVKYDIDGAVNMYSGIFNNPFLIWGKYREESGAVKLPLSFQFHHVQMDGMEACEFLERVQRVIDSL</sequence>
<dbReference type="Gene3D" id="3.30.559.10">
    <property type="entry name" value="Chloramphenicol acetyltransferase-like domain"/>
    <property type="match status" value="1"/>
</dbReference>
<gene>
    <name evidence="1" type="ORF">H9968_10550</name>
</gene>
<reference evidence="1" key="2">
    <citation type="submission" date="2021-04" db="EMBL/GenBank/DDBJ databases">
        <authorList>
            <person name="Gilroy R."/>
        </authorList>
    </citation>
    <scope>NUCLEOTIDE SEQUENCE</scope>
    <source>
        <strain evidence="1">CHK179-28034</strain>
    </source>
</reference>
<name>A0A9D2EN80_9FIRM</name>
<dbReference type="PANTHER" id="PTHR38474">
    <property type="entry name" value="SLR0299 PROTEIN"/>
    <property type="match status" value="1"/>
</dbReference>
<evidence type="ECO:0000313" key="2">
    <source>
        <dbReference type="Proteomes" id="UP000824049"/>
    </source>
</evidence>
<evidence type="ECO:0000313" key="1">
    <source>
        <dbReference type="EMBL" id="HIZ40337.1"/>
    </source>
</evidence>
<dbReference type="EMBL" id="DXBR01000097">
    <property type="protein sequence ID" value="HIZ40337.1"/>
    <property type="molecule type" value="Genomic_DNA"/>
</dbReference>
<dbReference type="PANTHER" id="PTHR38474:SF1">
    <property type="entry name" value="SLR0299 PROTEIN"/>
    <property type="match status" value="1"/>
</dbReference>
<protein>
    <submittedName>
        <fullName evidence="1">Chloramphenicol acetyltransferase</fullName>
    </submittedName>
</protein>
<dbReference type="InterPro" id="IPR001707">
    <property type="entry name" value="Cmp_AcTrfase"/>
</dbReference>
<dbReference type="Pfam" id="PF00302">
    <property type="entry name" value="CAT"/>
    <property type="match status" value="1"/>
</dbReference>
<accession>A0A9D2EN80</accession>
<dbReference type="SUPFAM" id="SSF52777">
    <property type="entry name" value="CoA-dependent acyltransferases"/>
    <property type="match status" value="1"/>
</dbReference>
<dbReference type="AlphaFoldDB" id="A0A9D2EN80"/>
<dbReference type="SMART" id="SM01059">
    <property type="entry name" value="CAT"/>
    <property type="match status" value="1"/>
</dbReference>
<proteinExistence type="predicted"/>
<organism evidence="1 2">
    <name type="scientific">Candidatus Anaerobutyricum stercoris</name>
    <dbReference type="NCBI Taxonomy" id="2838457"/>
    <lineage>
        <taxon>Bacteria</taxon>
        <taxon>Bacillati</taxon>
        <taxon>Bacillota</taxon>
        <taxon>Clostridia</taxon>
        <taxon>Lachnospirales</taxon>
        <taxon>Lachnospiraceae</taxon>
        <taxon>Anaerobutyricum</taxon>
    </lineage>
</organism>
<dbReference type="GO" id="GO:0008811">
    <property type="term" value="F:chloramphenicol O-acetyltransferase activity"/>
    <property type="evidence" value="ECO:0007669"/>
    <property type="project" value="InterPro"/>
</dbReference>